<sequence length="678" mass="78624">MNQLSQFHINANRSINLPFGCALETYINSLPLLVICKLKKQNQLYINKSIKARLITLKRVEGTINYLTWKTVQGQKKSTNRIDNIIEITDKGHEHVAKFKQSIAQDLTIWRWILFCDSSIGCERACGRLGEFMLSNVEDPLPIQLIINSVHKISIFPIPDSKFTRINLSLQTHDKRSDTSATENSFEHYYQLTITDEMWLKQGCDCGQFCFGIDRKYNLNNEKALVLAIVIEDQASYRSLLVFGLSNKENHHTIRIAMQAIKANILCNNSNCLHHYQYINLLKRIEFQRQLEYTSNWNLLAMINKHQLTKLALQGLICGTILSLAFKIVSRSKTDEEVVKMGEEYSKFINSLSLDNNIKDHLIRDLRRKSFIDKGWMSQIYDQPNAMPMTMNNLIERIYKTVEARCSGIQTVVKFIEYLYGTKIFQESLVQSKLGKTNFDAKLATYWNMRTIEHKQILPKNSVDKKYQINQGHLYILLGFVIPIPGQENYILVKKQNKVFYLPYTFHLVNIPANILEKINEIIIKLVNRKNLYIPEIYYLVNTLSEALHRNLQMQEIKKKLVQHFKNKKNAVAPEKKNYIIYRGTSNEQKTIANDLFRPIDSIQIPSTSGAPKNNGAKFCKPSQFSSNMQIENSQECYNNNKNFSDSTITEITEISEILINEIENIDLYSICRHNTTR</sequence>
<feature type="non-terminal residue" evidence="1">
    <location>
        <position position="678"/>
    </location>
</feature>
<dbReference type="EMBL" id="CAJVPM010003924">
    <property type="protein sequence ID" value="CAG8507405.1"/>
    <property type="molecule type" value="Genomic_DNA"/>
</dbReference>
<evidence type="ECO:0000313" key="2">
    <source>
        <dbReference type="Proteomes" id="UP000789860"/>
    </source>
</evidence>
<reference evidence="1" key="1">
    <citation type="submission" date="2021-06" db="EMBL/GenBank/DDBJ databases">
        <authorList>
            <person name="Kallberg Y."/>
            <person name="Tangrot J."/>
            <person name="Rosling A."/>
        </authorList>
    </citation>
    <scope>NUCLEOTIDE SEQUENCE</scope>
    <source>
        <strain evidence="1">AU212A</strain>
    </source>
</reference>
<gene>
    <name evidence="1" type="ORF">SCALOS_LOCUS3511</name>
</gene>
<keyword evidence="2" id="KW-1185">Reference proteome</keyword>
<evidence type="ECO:0000313" key="1">
    <source>
        <dbReference type="EMBL" id="CAG8507405.1"/>
    </source>
</evidence>
<proteinExistence type="predicted"/>
<organism evidence="1 2">
    <name type="scientific">Scutellospora calospora</name>
    <dbReference type="NCBI Taxonomy" id="85575"/>
    <lineage>
        <taxon>Eukaryota</taxon>
        <taxon>Fungi</taxon>
        <taxon>Fungi incertae sedis</taxon>
        <taxon>Mucoromycota</taxon>
        <taxon>Glomeromycotina</taxon>
        <taxon>Glomeromycetes</taxon>
        <taxon>Diversisporales</taxon>
        <taxon>Gigasporaceae</taxon>
        <taxon>Scutellospora</taxon>
    </lineage>
</organism>
<name>A0ACA9L3D8_9GLOM</name>
<dbReference type="Proteomes" id="UP000789860">
    <property type="component" value="Unassembled WGS sequence"/>
</dbReference>
<comment type="caution">
    <text evidence="1">The sequence shown here is derived from an EMBL/GenBank/DDBJ whole genome shotgun (WGS) entry which is preliminary data.</text>
</comment>
<protein>
    <submittedName>
        <fullName evidence="1">3590_t:CDS:1</fullName>
    </submittedName>
</protein>
<accession>A0ACA9L3D8</accession>